<dbReference type="Proteomes" id="UP000434052">
    <property type="component" value="Unassembled WGS sequence"/>
</dbReference>
<sequence length="104" mass="11628">MAEKKGFDPDKLRTLIENGKTFSEIKDELDIAPATLKSHLLKLIQLDGKVYEIPEMGTRSFNPKVTKNGLKLSKQKVDALGFTEGKQVKIEKIADGEIKITQLD</sequence>
<organism evidence="1 2">
    <name type="scientific">Oceanidesulfovibrio marinus</name>
    <dbReference type="NCBI Taxonomy" id="370038"/>
    <lineage>
        <taxon>Bacteria</taxon>
        <taxon>Pseudomonadati</taxon>
        <taxon>Thermodesulfobacteriota</taxon>
        <taxon>Desulfovibrionia</taxon>
        <taxon>Desulfovibrionales</taxon>
        <taxon>Desulfovibrionaceae</taxon>
        <taxon>Oceanidesulfovibrio</taxon>
    </lineage>
</organism>
<evidence type="ECO:0000313" key="2">
    <source>
        <dbReference type="Proteomes" id="UP000434052"/>
    </source>
</evidence>
<name>A0A6P1ZIS4_9BACT</name>
<comment type="caution">
    <text evidence="1">The sequence shown here is derived from an EMBL/GenBank/DDBJ whole genome shotgun (WGS) entry which is preliminary data.</text>
</comment>
<dbReference type="AlphaFoldDB" id="A0A6P1ZIS4"/>
<dbReference type="EMBL" id="QMIF01000006">
    <property type="protein sequence ID" value="TVM33674.1"/>
    <property type="molecule type" value="Genomic_DNA"/>
</dbReference>
<accession>A0A6P1ZIS4</accession>
<dbReference type="OrthoDB" id="5457125at2"/>
<evidence type="ECO:0000313" key="1">
    <source>
        <dbReference type="EMBL" id="TVM33674.1"/>
    </source>
</evidence>
<dbReference type="RefSeq" id="WP_144305339.1">
    <property type="nucleotide sequence ID" value="NZ_QMIF01000006.1"/>
</dbReference>
<protein>
    <submittedName>
        <fullName evidence="1">ArsR family transcriptional regulator</fullName>
    </submittedName>
</protein>
<proteinExistence type="predicted"/>
<gene>
    <name evidence="1" type="ORF">DQK91_10625</name>
</gene>
<reference evidence="1 2" key="1">
    <citation type="submission" date="2018-06" db="EMBL/GenBank/DDBJ databases">
        <title>Complete genome of Desulfovibrio marinus P48SEP.</title>
        <authorList>
            <person name="Crispim J.S."/>
            <person name="Vidigal P.M.P."/>
            <person name="Silva L.C.F."/>
            <person name="Araujo L.C."/>
            <person name="Laguardia C.N."/>
            <person name="Dias R.S."/>
            <person name="Sousa M.P."/>
            <person name="Paula S.O."/>
            <person name="Silva C."/>
        </authorList>
    </citation>
    <scope>NUCLEOTIDE SEQUENCE [LARGE SCALE GENOMIC DNA]</scope>
    <source>
        <strain evidence="1 2">P48SEP</strain>
    </source>
</reference>